<accession>A0ABQ0KYG2</accession>
<proteinExistence type="predicted"/>
<organism evidence="2 3">
    <name type="scientific">Mycena chlorophos</name>
    <name type="common">Agaric fungus</name>
    <name type="synonym">Agaricus chlorophos</name>
    <dbReference type="NCBI Taxonomy" id="658473"/>
    <lineage>
        <taxon>Eukaryota</taxon>
        <taxon>Fungi</taxon>
        <taxon>Dikarya</taxon>
        <taxon>Basidiomycota</taxon>
        <taxon>Agaricomycotina</taxon>
        <taxon>Agaricomycetes</taxon>
        <taxon>Agaricomycetidae</taxon>
        <taxon>Agaricales</taxon>
        <taxon>Marasmiineae</taxon>
        <taxon>Mycenaceae</taxon>
        <taxon>Mycena</taxon>
    </lineage>
</organism>
<feature type="compositionally biased region" description="Acidic residues" evidence="1">
    <location>
        <begin position="324"/>
        <end position="338"/>
    </location>
</feature>
<evidence type="ECO:0000313" key="2">
    <source>
        <dbReference type="EMBL" id="GAT43939.1"/>
    </source>
</evidence>
<reference evidence="2" key="1">
    <citation type="submission" date="2014-09" db="EMBL/GenBank/DDBJ databases">
        <title>Genome sequence of the luminous mushroom Mycena chlorophos for searching fungal bioluminescence genes.</title>
        <authorList>
            <person name="Tanaka Y."/>
            <person name="Kasuga D."/>
            <person name="Oba Y."/>
            <person name="Hase S."/>
            <person name="Sato K."/>
            <person name="Oba Y."/>
            <person name="Sakakibara Y."/>
        </authorList>
    </citation>
    <scope>NUCLEOTIDE SEQUENCE</scope>
</reference>
<keyword evidence="3" id="KW-1185">Reference proteome</keyword>
<name>A0ABQ0KYG2_MYCCL</name>
<feature type="region of interest" description="Disordered" evidence="1">
    <location>
        <begin position="324"/>
        <end position="349"/>
    </location>
</feature>
<dbReference type="EMBL" id="DF839510">
    <property type="protein sequence ID" value="GAT43939.1"/>
    <property type="molecule type" value="Genomic_DNA"/>
</dbReference>
<feature type="compositionally biased region" description="Acidic residues" evidence="1">
    <location>
        <begin position="487"/>
        <end position="525"/>
    </location>
</feature>
<evidence type="ECO:0000256" key="1">
    <source>
        <dbReference type="SAM" id="MobiDB-lite"/>
    </source>
</evidence>
<protein>
    <submittedName>
        <fullName evidence="2">Uncharacterized protein</fullName>
    </submittedName>
</protein>
<dbReference type="Proteomes" id="UP000815677">
    <property type="component" value="Unassembled WGS sequence"/>
</dbReference>
<sequence>MAESLRRKRQNAKIELERQETAFTSFCLEKSEHVPEWLAMVREFEDDSSKPNPYEPVTTDGLTEAQVRAQLDEQDKLEVASGVLPLHEVTPTEFISFGLSVEEEQRRLVAQAQLKKTKQNTGDKIRLKPGRRNFEASYNRWRELQATYMPSASLHFSGLDLPADVLLENTPLIFPSALPHQMRDGPGCKPGLVEIERRLRHAQCKTSLIRLRAQLHIKKRLLIYKKNHSRHQGANTRSRALIGRNEAKVKAYADCYQAARAALCQIEENVTWPPLKAADIRCMEDTDDLTKREAQRRRQQERRARQLAQLVELGVITQAQMEEGLESDDDDDDLEEANVQEKQPGAGESRRQISWIWTMAGTTGSEHHLQEALRVEWSKAFARKRRWHEEERYLNEETRRLPLSLAYEECQWLERAKEVDANRVGEELADGMHAYALKQAGIYRELAMRAEFTRTEKWEGRGHRRGRASKTTGLGPTAIPAASEGGMDLDEETEDEDYVDTGSESDSESEDDEHSEDEDVHEDDW</sequence>
<feature type="region of interest" description="Disordered" evidence="1">
    <location>
        <begin position="457"/>
        <end position="525"/>
    </location>
</feature>
<gene>
    <name evidence="2" type="ORF">MCHLO_01598</name>
</gene>
<evidence type="ECO:0000313" key="3">
    <source>
        <dbReference type="Proteomes" id="UP000815677"/>
    </source>
</evidence>